<protein>
    <submittedName>
        <fullName evidence="2">Uncharacterized protein</fullName>
    </submittedName>
</protein>
<reference evidence="2" key="1">
    <citation type="submission" date="2018-10" db="EMBL/GenBank/DDBJ databases">
        <title>Population genomic analysis revealed the cold adaptation of white poplar.</title>
        <authorList>
            <person name="Liu Y.-J."/>
        </authorList>
    </citation>
    <scope>NUCLEOTIDE SEQUENCE [LARGE SCALE GENOMIC DNA]</scope>
    <source>
        <strain evidence="2">PAL-ZL1</strain>
    </source>
</reference>
<evidence type="ECO:0000313" key="2">
    <source>
        <dbReference type="EMBL" id="TKR99479.1"/>
    </source>
</evidence>
<keyword evidence="1" id="KW-1133">Transmembrane helix</keyword>
<keyword evidence="1" id="KW-0472">Membrane</keyword>
<feature type="transmembrane region" description="Helical" evidence="1">
    <location>
        <begin position="178"/>
        <end position="196"/>
    </location>
</feature>
<gene>
    <name evidence="2" type="ORF">D5086_0000192660</name>
</gene>
<evidence type="ECO:0000256" key="1">
    <source>
        <dbReference type="SAM" id="Phobius"/>
    </source>
</evidence>
<name>A0A4U5PQQ0_POPAL</name>
<proteinExistence type="predicted"/>
<feature type="transmembrane region" description="Helical" evidence="1">
    <location>
        <begin position="131"/>
        <end position="158"/>
    </location>
</feature>
<dbReference type="AlphaFoldDB" id="A0A4U5PQQ0"/>
<organism evidence="2">
    <name type="scientific">Populus alba</name>
    <name type="common">White poplar</name>
    <dbReference type="NCBI Taxonomy" id="43335"/>
    <lineage>
        <taxon>Eukaryota</taxon>
        <taxon>Viridiplantae</taxon>
        <taxon>Streptophyta</taxon>
        <taxon>Embryophyta</taxon>
        <taxon>Tracheophyta</taxon>
        <taxon>Spermatophyta</taxon>
        <taxon>Magnoliopsida</taxon>
        <taxon>eudicotyledons</taxon>
        <taxon>Gunneridae</taxon>
        <taxon>Pentapetalae</taxon>
        <taxon>rosids</taxon>
        <taxon>fabids</taxon>
        <taxon>Malpighiales</taxon>
        <taxon>Salicaceae</taxon>
        <taxon>Saliceae</taxon>
        <taxon>Populus</taxon>
    </lineage>
</organism>
<comment type="caution">
    <text evidence="2">The sequence shown here is derived from an EMBL/GenBank/DDBJ whole genome shotgun (WGS) entry which is preliminary data.</text>
</comment>
<keyword evidence="1" id="KW-0812">Transmembrane</keyword>
<sequence>MDLFSDWPNGVFGSLIGHLQNLHITVANVDFFADIDDASFFEGLSARMFHLLGLCLSRFVVDEVCPGTVCCDASFPPSSTGFLVRSWSFLGNVWSLAAKNFFACLGEALSPNAWPPLCWHGDMVYQICALLVVYVILSQGCLYLLSSYCFAGALSIWIDALNPNRLGEALSPYTWADSLLLFCYQGVGLVCCWFAFTDGQLVVEVRLHYYYPFFDGKQVVANLPGWKETRLSDTVGFWISR</sequence>
<accession>A0A4U5PQQ0</accession>
<dbReference type="EMBL" id="RCHU01000628">
    <property type="protein sequence ID" value="TKR99479.1"/>
    <property type="molecule type" value="Genomic_DNA"/>
</dbReference>